<accession>A0A1H6CQ11</accession>
<feature type="region of interest" description="Disordered" evidence="1">
    <location>
        <begin position="1"/>
        <end position="86"/>
    </location>
</feature>
<evidence type="ECO:0008006" key="4">
    <source>
        <dbReference type="Google" id="ProtNLM"/>
    </source>
</evidence>
<name>A0A1H6CQ11_9ACTN</name>
<organism evidence="2 3">
    <name type="scientific">Nonomuraea solani</name>
    <dbReference type="NCBI Taxonomy" id="1144553"/>
    <lineage>
        <taxon>Bacteria</taxon>
        <taxon>Bacillati</taxon>
        <taxon>Actinomycetota</taxon>
        <taxon>Actinomycetes</taxon>
        <taxon>Streptosporangiales</taxon>
        <taxon>Streptosporangiaceae</taxon>
        <taxon>Nonomuraea</taxon>
    </lineage>
</organism>
<dbReference type="EMBL" id="FNVT01000004">
    <property type="protein sequence ID" value="SEG75079.1"/>
    <property type="molecule type" value="Genomic_DNA"/>
</dbReference>
<feature type="compositionally biased region" description="Polar residues" evidence="1">
    <location>
        <begin position="18"/>
        <end position="70"/>
    </location>
</feature>
<reference evidence="2 3" key="1">
    <citation type="submission" date="2016-10" db="EMBL/GenBank/DDBJ databases">
        <authorList>
            <person name="de Groot N.N."/>
        </authorList>
    </citation>
    <scope>NUCLEOTIDE SEQUENCE [LARGE SCALE GENOMIC DNA]</scope>
    <source>
        <strain evidence="2 3">CGMCC 4.7037</strain>
    </source>
</reference>
<evidence type="ECO:0000313" key="3">
    <source>
        <dbReference type="Proteomes" id="UP000236732"/>
    </source>
</evidence>
<dbReference type="AlphaFoldDB" id="A0A1H6CQ11"/>
<sequence length="177" mass="18965">MHSPATMPDDINAAPEESNFTTLSTQTPNLKTPSAQTSSLHALNLHPSSAHVTNSQTSSVQTPCRSTSHPISAAKTDQDSSDSSTNATLREDLHATLHKSSAPGPARRPAKKPWQRCNKWLHYAVVNGERGMSTAEYAVGTIAACAFAALLFKIVSSPEVQEMLTALIDRALNTTKE</sequence>
<dbReference type="Proteomes" id="UP000236732">
    <property type="component" value="Unassembled WGS sequence"/>
</dbReference>
<gene>
    <name evidence="2" type="ORF">SAMN05444920_104242</name>
</gene>
<keyword evidence="3" id="KW-1185">Reference proteome</keyword>
<evidence type="ECO:0000313" key="2">
    <source>
        <dbReference type="EMBL" id="SEG75079.1"/>
    </source>
</evidence>
<evidence type="ECO:0000256" key="1">
    <source>
        <dbReference type="SAM" id="MobiDB-lite"/>
    </source>
</evidence>
<dbReference type="InterPro" id="IPR025338">
    <property type="entry name" value="DUF4244"/>
</dbReference>
<dbReference type="Pfam" id="PF14029">
    <property type="entry name" value="DUF4244"/>
    <property type="match status" value="1"/>
</dbReference>
<protein>
    <recommendedName>
        <fullName evidence="4">DUF4244 domain-containing protein</fullName>
    </recommendedName>
</protein>
<proteinExistence type="predicted"/>